<evidence type="ECO:0008006" key="5">
    <source>
        <dbReference type="Google" id="ProtNLM"/>
    </source>
</evidence>
<evidence type="ECO:0000313" key="4">
    <source>
        <dbReference type="Proteomes" id="UP001178507"/>
    </source>
</evidence>
<feature type="transmembrane region" description="Helical" evidence="2">
    <location>
        <begin position="89"/>
        <end position="114"/>
    </location>
</feature>
<feature type="transmembrane region" description="Helical" evidence="2">
    <location>
        <begin position="32"/>
        <end position="53"/>
    </location>
</feature>
<dbReference type="EMBL" id="CAUJNA010003382">
    <property type="protein sequence ID" value="CAJ1400723.1"/>
    <property type="molecule type" value="Genomic_DNA"/>
</dbReference>
<keyword evidence="4" id="KW-1185">Reference proteome</keyword>
<gene>
    <name evidence="3" type="ORF">EVOR1521_LOCUS24018</name>
</gene>
<dbReference type="InterPro" id="IPR044849">
    <property type="entry name" value="CASTOR/POLLUX/SYM8-like"/>
</dbReference>
<feature type="compositionally biased region" description="Polar residues" evidence="1">
    <location>
        <begin position="752"/>
        <end position="766"/>
    </location>
</feature>
<protein>
    <recommendedName>
        <fullName evidence="5">Potassium channel domain-containing protein</fullName>
    </recommendedName>
</protein>
<evidence type="ECO:0000256" key="1">
    <source>
        <dbReference type="SAM" id="MobiDB-lite"/>
    </source>
</evidence>
<accession>A0AA36J924</accession>
<keyword evidence="2" id="KW-1133">Transmembrane helix</keyword>
<keyword evidence="2" id="KW-0812">Transmembrane</keyword>
<feature type="transmembrane region" description="Helical" evidence="2">
    <location>
        <begin position="65"/>
        <end position="83"/>
    </location>
</feature>
<proteinExistence type="predicted"/>
<feature type="region of interest" description="Disordered" evidence="1">
    <location>
        <begin position="725"/>
        <end position="805"/>
    </location>
</feature>
<feature type="compositionally biased region" description="Basic and acidic residues" evidence="1">
    <location>
        <begin position="729"/>
        <end position="742"/>
    </location>
</feature>
<comment type="caution">
    <text evidence="3">The sequence shown here is derived from an EMBL/GenBank/DDBJ whole genome shotgun (WGS) entry which is preliminary data.</text>
</comment>
<reference evidence="3" key="1">
    <citation type="submission" date="2023-08" db="EMBL/GenBank/DDBJ databases">
        <authorList>
            <person name="Chen Y."/>
            <person name="Shah S."/>
            <person name="Dougan E. K."/>
            <person name="Thang M."/>
            <person name="Chan C."/>
        </authorList>
    </citation>
    <scope>NUCLEOTIDE SEQUENCE</scope>
</reference>
<keyword evidence="2" id="KW-0472">Membrane</keyword>
<evidence type="ECO:0000256" key="2">
    <source>
        <dbReference type="SAM" id="Phobius"/>
    </source>
</evidence>
<feature type="compositionally biased region" description="Basic and acidic residues" evidence="1">
    <location>
        <begin position="768"/>
        <end position="781"/>
    </location>
</feature>
<evidence type="ECO:0000313" key="3">
    <source>
        <dbReference type="EMBL" id="CAJ1400723.1"/>
    </source>
</evidence>
<dbReference type="GO" id="GO:0006811">
    <property type="term" value="P:monoatomic ion transport"/>
    <property type="evidence" value="ECO:0007669"/>
    <property type="project" value="InterPro"/>
</dbReference>
<dbReference type="PANTHER" id="PTHR31563:SF10">
    <property type="entry name" value="ION CHANNEL POLLUX-RELATED"/>
    <property type="match status" value="1"/>
</dbReference>
<dbReference type="PANTHER" id="PTHR31563">
    <property type="entry name" value="ION CHANNEL POLLUX-RELATED"/>
    <property type="match status" value="1"/>
</dbReference>
<sequence length="805" mass="89951">MNLCNWCRRKHTEIRQQTGLRTRLLGTTPGHWLTLFLAGCCIQLSCMLAWMLSGGNEDYDTGLRDSFWISYVLLVDIGTQTGFSPNESGVVRCVAVVISIVGFVYCLTFLGMVVDLMRSFLVHWKVKYSKVDAYDHLLILGWGDKTLFLLEELLDTTYLEEPKRRCCRCCARCCACCARFCGCCGRRHRRKIVILAERPVREMQREVRMHLRTKDPQGAAKKLGCISYREGCRSHRIELLKVNACLAQHILIMCAAETDSSSDHEAIRTLLALGALPTAVSSDVWTEMHNRESARVVNNILPAAQGIVARHAVNHMIALRALVPSVGFAWLRMSTTRSHPSTSLFLVPVPDMLVGVQFKEAFRHFPKAVVCGLKQALQGSQKLRLEAYALQAEDELIMLANSIGSAGHVTTELLESEEAEEMPKARRPNVLMPDGQIRLGPAADGPLVVLVIGCPDDFFDILDIIDSYVAAGSQVHLLSTRPLHWRQSCLHLHFSRTGKLQFDRISIIHHVGRRRNAASLDRLPLDSADCALILSEREDDLESGLDSDSRNLTIAINLKHVLDTKADVIGSKRRNSYRKKCKIVTEIQDSKTETMLAGNSSVRQVGSFLFSSATETGVFAIAVSNKALYDLYTKLIDPRSNTAYIIAESLSRYLIREEESLSFLDLYRRVFSQCSGTLLGWRRSHERHPVLNPENKDELVEWQSHGTDELIILLPAIQQGRVEFEAAEEPPKEITHAEDAERSPVTGETDPAPSTGSAPQSAATTRKSSKDSEAEDVKKECQIPIPGTLDWQMAEDEEVAAKSYH</sequence>
<dbReference type="AlphaFoldDB" id="A0AA36J924"/>
<organism evidence="3 4">
    <name type="scientific">Effrenium voratum</name>
    <dbReference type="NCBI Taxonomy" id="2562239"/>
    <lineage>
        <taxon>Eukaryota</taxon>
        <taxon>Sar</taxon>
        <taxon>Alveolata</taxon>
        <taxon>Dinophyceae</taxon>
        <taxon>Suessiales</taxon>
        <taxon>Symbiodiniaceae</taxon>
        <taxon>Effrenium</taxon>
    </lineage>
</organism>
<name>A0AA36J924_9DINO</name>
<dbReference type="Proteomes" id="UP001178507">
    <property type="component" value="Unassembled WGS sequence"/>
</dbReference>